<gene>
    <name evidence="1" type="ORF">HG15A2_35770</name>
</gene>
<dbReference type="Proteomes" id="UP000319852">
    <property type="component" value="Chromosome"/>
</dbReference>
<dbReference type="AlphaFoldDB" id="A0A517MZC7"/>
<name>A0A517MZC7_9BACT</name>
<accession>A0A517MZC7</accession>
<dbReference type="EMBL" id="CP036263">
    <property type="protein sequence ID" value="QDT00241.1"/>
    <property type="molecule type" value="Genomic_DNA"/>
</dbReference>
<evidence type="ECO:0000313" key="2">
    <source>
        <dbReference type="Proteomes" id="UP000319852"/>
    </source>
</evidence>
<reference evidence="1 2" key="1">
    <citation type="submission" date="2019-02" db="EMBL/GenBank/DDBJ databases">
        <title>Deep-cultivation of Planctomycetes and their phenomic and genomic characterization uncovers novel biology.</title>
        <authorList>
            <person name="Wiegand S."/>
            <person name="Jogler M."/>
            <person name="Boedeker C."/>
            <person name="Pinto D."/>
            <person name="Vollmers J."/>
            <person name="Rivas-Marin E."/>
            <person name="Kohn T."/>
            <person name="Peeters S.H."/>
            <person name="Heuer A."/>
            <person name="Rast P."/>
            <person name="Oberbeckmann S."/>
            <person name="Bunk B."/>
            <person name="Jeske O."/>
            <person name="Meyerdierks A."/>
            <person name="Storesund J.E."/>
            <person name="Kallscheuer N."/>
            <person name="Luecker S."/>
            <person name="Lage O.M."/>
            <person name="Pohl T."/>
            <person name="Merkel B.J."/>
            <person name="Hornburger P."/>
            <person name="Mueller R.-W."/>
            <person name="Bruemmer F."/>
            <person name="Labrenz M."/>
            <person name="Spormann A.M."/>
            <person name="Op den Camp H."/>
            <person name="Overmann J."/>
            <person name="Amann R."/>
            <person name="Jetten M.S.M."/>
            <person name="Mascher T."/>
            <person name="Medema M.H."/>
            <person name="Devos D.P."/>
            <person name="Kaster A.-K."/>
            <person name="Ovreas L."/>
            <person name="Rohde M."/>
            <person name="Galperin M.Y."/>
            <person name="Jogler C."/>
        </authorList>
    </citation>
    <scope>NUCLEOTIDE SEQUENCE [LARGE SCALE GENOMIC DNA]</scope>
    <source>
        <strain evidence="1 2">HG15A2</strain>
    </source>
</reference>
<dbReference type="KEGG" id="amob:HG15A2_35770"/>
<proteinExistence type="predicted"/>
<keyword evidence="2" id="KW-1185">Reference proteome</keyword>
<organism evidence="1 2">
    <name type="scientific">Adhaeretor mobilis</name>
    <dbReference type="NCBI Taxonomy" id="1930276"/>
    <lineage>
        <taxon>Bacteria</taxon>
        <taxon>Pseudomonadati</taxon>
        <taxon>Planctomycetota</taxon>
        <taxon>Planctomycetia</taxon>
        <taxon>Pirellulales</taxon>
        <taxon>Lacipirellulaceae</taxon>
        <taxon>Adhaeretor</taxon>
    </lineage>
</organism>
<protein>
    <submittedName>
        <fullName evidence="1">Uncharacterized protein</fullName>
    </submittedName>
</protein>
<sequence length="137" mass="14732">MTKGARIPQPSLTSMLDFWLLSGYSKSNHREPTNSNAITEQHAGTDKVGLDNTTEVAVLANQNRDLCTEQVIIKAPALSCLVLSGSGVTGGTVGPLEQSHEVVLEPSRDYHHHRGSRQVKGSCEVGMVAPERNARGQ</sequence>
<evidence type="ECO:0000313" key="1">
    <source>
        <dbReference type="EMBL" id="QDT00241.1"/>
    </source>
</evidence>